<evidence type="ECO:0000256" key="7">
    <source>
        <dbReference type="ARBA" id="ARBA00034343"/>
    </source>
</evidence>
<comment type="catalytic activity">
    <reaction evidence="5">
        <text>3',3'-cGAMP + H2O = G[3'-5']pAp[3'] + H(+)</text>
        <dbReference type="Rhea" id="RHEA:72831"/>
        <dbReference type="ChEBI" id="CHEBI:15377"/>
        <dbReference type="ChEBI" id="CHEBI:15378"/>
        <dbReference type="ChEBI" id="CHEBI:71501"/>
        <dbReference type="ChEBI" id="CHEBI:192497"/>
    </reaction>
    <physiologicalReaction direction="left-to-right" evidence="5">
        <dbReference type="Rhea" id="RHEA:72832"/>
    </physiologicalReaction>
</comment>
<comment type="catalytic activity">
    <reaction evidence="2">
        <text>3',3',3'-cAAG + H2O = G[3'-5']pA[3'-5']pAp[3'] + H(+)</text>
        <dbReference type="Rhea" id="RHEA:72863"/>
        <dbReference type="ChEBI" id="CHEBI:15377"/>
        <dbReference type="ChEBI" id="CHEBI:15378"/>
        <dbReference type="ChEBI" id="CHEBI:143810"/>
        <dbReference type="ChEBI" id="CHEBI:192532"/>
    </reaction>
    <physiologicalReaction direction="left-to-right" evidence="2">
        <dbReference type="Rhea" id="RHEA:72864"/>
    </physiologicalReaction>
</comment>
<feature type="domain" description="Anti-CBASS protein Acb1-like N-terminal" evidence="10">
    <location>
        <begin position="39"/>
        <end position="385"/>
    </location>
</feature>
<dbReference type="OrthoDB" id="7491028at2"/>
<evidence type="ECO:0000259" key="10">
    <source>
        <dbReference type="Pfam" id="PF06381"/>
    </source>
</evidence>
<evidence type="ECO:0000256" key="8">
    <source>
        <dbReference type="ARBA" id="ARBA00048123"/>
    </source>
</evidence>
<evidence type="ECO:0000256" key="6">
    <source>
        <dbReference type="ARBA" id="ARBA00034316"/>
    </source>
</evidence>
<dbReference type="InterPro" id="IPR056175">
    <property type="entry name" value="Acb1-like_C"/>
</dbReference>
<reference evidence="13" key="1">
    <citation type="submission" date="2015-07" db="EMBL/GenBank/DDBJ databases">
        <authorList>
            <person name="Rodrigo-Torres Lidia"/>
            <person name="Arahal R.David."/>
        </authorList>
    </citation>
    <scope>NUCLEOTIDE SEQUENCE [LARGE SCALE GENOMIC DNA]</scope>
    <source>
        <strain evidence="13">CECT 5112</strain>
    </source>
</reference>
<dbReference type="Proteomes" id="UP000053235">
    <property type="component" value="Unassembled WGS sequence"/>
</dbReference>
<organism evidence="12 13">
    <name type="scientific">Roseibium alexandrii</name>
    <dbReference type="NCBI Taxonomy" id="388408"/>
    <lineage>
        <taxon>Bacteria</taxon>
        <taxon>Pseudomonadati</taxon>
        <taxon>Pseudomonadota</taxon>
        <taxon>Alphaproteobacteria</taxon>
        <taxon>Hyphomicrobiales</taxon>
        <taxon>Stappiaceae</taxon>
        <taxon>Roseibium</taxon>
    </lineage>
</organism>
<dbReference type="Pfam" id="PF06381">
    <property type="entry name" value="Phage_portal_3"/>
    <property type="match status" value="1"/>
</dbReference>
<comment type="catalytic activity">
    <reaction evidence="4">
        <text>3',3',3'-cAAG + H2O = A[3'-5']pG[3'-5']pAp[3'] + H(+)</text>
        <dbReference type="Rhea" id="RHEA:72867"/>
        <dbReference type="ChEBI" id="CHEBI:15377"/>
        <dbReference type="ChEBI" id="CHEBI:15378"/>
        <dbReference type="ChEBI" id="CHEBI:143810"/>
        <dbReference type="ChEBI" id="CHEBI:192533"/>
    </reaction>
    <physiologicalReaction direction="left-to-right" evidence="4">
        <dbReference type="Rhea" id="RHEA:72868"/>
    </physiologicalReaction>
</comment>
<sequence>MGKMFSFDGLRSLVSGLGTPGRDKAATTDYSYIPLSDDQLFAAFKTSWVINKMIRVPAQDATRKWRNWQADQEQIEAIEAEEKRLGIQNKLRQCKTWARLWGGAAIYIGTDQDPSEPFDPATIGKDGIQYLTVMTRKELSAGELERDPRSDLYGKPKDYQIAGVTDFQKVHPSRLIIQIGEEHPDPFQVPGVNAGWGESAVQAAYDACKNADSTAGNIASLVFEANIDVFGVPDLMSQLADPAYEERVLKRFSLASLGKGINKTLIHDAAEEFNRKQINFSQLPELLQQFLLMVSGASDIPLTRFLGQSPAGLSSTGDGDMNNYFEMVHALQTLDLEPALKRFDDALISSALGSRPDEIWYEWAPLKQMSEKEIAEIGERTAKTLETMSRVGGWTGEELREVGTNQFVENGVFPGLDNVVAETDASGGFDLGEGDDGDDQDTNASPQAQDAAPRTLYVSRKVVNAVEIIEWAKAQGFKSTLSPEDLHVTIAFSRQPVDWMSIGEAWQSELTIAEGGPRLMEVFGGGALVLQFKSSELEWRHEHMREMGASWDWPEYLPHISISYQGEDIDLANVQPYQGKIVLGPEIFEEVKEDWKSSIKEQDKAQ</sequence>
<comment type="catalytic activity">
    <reaction evidence="3">
        <text>3',3',3'-c-tri-AMP + H2O = A[3'-5']pA[3'-5']pAp[3'] + H(+)</text>
        <dbReference type="Rhea" id="RHEA:72859"/>
        <dbReference type="ChEBI" id="CHEBI:15377"/>
        <dbReference type="ChEBI" id="CHEBI:15378"/>
        <dbReference type="ChEBI" id="CHEBI:192523"/>
        <dbReference type="ChEBI" id="CHEBI:192530"/>
    </reaction>
    <physiologicalReaction direction="left-to-right" evidence="3">
        <dbReference type="Rhea" id="RHEA:72860"/>
    </physiologicalReaction>
</comment>
<evidence type="ECO:0000256" key="3">
    <source>
        <dbReference type="ARBA" id="ARBA00034240"/>
    </source>
</evidence>
<evidence type="ECO:0000256" key="5">
    <source>
        <dbReference type="ARBA" id="ARBA00034283"/>
    </source>
</evidence>
<evidence type="ECO:0000256" key="9">
    <source>
        <dbReference type="SAM" id="MobiDB-lite"/>
    </source>
</evidence>
<dbReference type="NCBIfam" id="TIGR01555">
    <property type="entry name" value="phge_rel_HI1409"/>
    <property type="match status" value="1"/>
</dbReference>
<evidence type="ECO:0000256" key="2">
    <source>
        <dbReference type="ARBA" id="ARBA00034233"/>
    </source>
</evidence>
<evidence type="ECO:0000259" key="11">
    <source>
        <dbReference type="Pfam" id="PF23474"/>
    </source>
</evidence>
<dbReference type="STRING" id="388408.LAX5112_01236"/>
<dbReference type="InterPro" id="IPR006445">
    <property type="entry name" value="Phage-assoc_HI1409"/>
</dbReference>
<dbReference type="InterPro" id="IPR024459">
    <property type="entry name" value="Acb1-like_N"/>
</dbReference>
<gene>
    <name evidence="12" type="ORF">LAX5112_01236</name>
</gene>
<dbReference type="AlphaFoldDB" id="A0A0M6ZYA8"/>
<evidence type="ECO:0000256" key="4">
    <source>
        <dbReference type="ARBA" id="ARBA00034244"/>
    </source>
</evidence>
<comment type="catalytic activity">
    <reaction evidence="8">
        <text>3',3'-cUAMP + H2O = U[3'-5']pAp[3'] + H(+)</text>
        <dbReference type="Rhea" id="RHEA:72835"/>
        <dbReference type="ChEBI" id="CHEBI:15377"/>
        <dbReference type="ChEBI" id="CHEBI:15378"/>
        <dbReference type="ChEBI" id="CHEBI:143809"/>
        <dbReference type="ChEBI" id="CHEBI:192498"/>
    </reaction>
    <physiologicalReaction direction="left-to-right" evidence="8">
        <dbReference type="Rhea" id="RHEA:72836"/>
    </physiologicalReaction>
</comment>
<evidence type="ECO:0000256" key="1">
    <source>
        <dbReference type="ARBA" id="ARBA00022801"/>
    </source>
</evidence>
<dbReference type="RefSeq" id="WP_055671074.1">
    <property type="nucleotide sequence ID" value="NZ_CXWD01000004.1"/>
</dbReference>
<proteinExistence type="inferred from homology"/>
<evidence type="ECO:0000313" key="13">
    <source>
        <dbReference type="Proteomes" id="UP000053235"/>
    </source>
</evidence>
<name>A0A0M6ZYA8_9HYPH</name>
<dbReference type="GO" id="GO:0016787">
    <property type="term" value="F:hydrolase activity"/>
    <property type="evidence" value="ECO:0007669"/>
    <property type="project" value="UniProtKB-KW"/>
</dbReference>
<dbReference type="EMBL" id="CXWD01000004">
    <property type="protein sequence ID" value="CTQ67152.1"/>
    <property type="molecule type" value="Genomic_DNA"/>
</dbReference>
<feature type="domain" description="Anti-CBASS protein Acb1-like C-terminal" evidence="11">
    <location>
        <begin position="454"/>
        <end position="597"/>
    </location>
</feature>
<feature type="compositionally biased region" description="Acidic residues" evidence="9">
    <location>
        <begin position="432"/>
        <end position="441"/>
    </location>
</feature>
<keyword evidence="1" id="KW-0378">Hydrolase</keyword>
<feature type="region of interest" description="Disordered" evidence="9">
    <location>
        <begin position="424"/>
        <end position="451"/>
    </location>
</feature>
<accession>A0A0M6ZYA8</accession>
<keyword evidence="13" id="KW-1185">Reference proteome</keyword>
<evidence type="ECO:0000313" key="12">
    <source>
        <dbReference type="EMBL" id="CTQ67152.1"/>
    </source>
</evidence>
<dbReference type="Pfam" id="PF23474">
    <property type="entry name" value="Acb1"/>
    <property type="match status" value="1"/>
</dbReference>
<protein>
    <recommendedName>
        <fullName evidence="7">Anti-CBASS protein Acb1</fullName>
    </recommendedName>
</protein>
<comment type="similarity">
    <text evidence="6">Belongs to the anti-CBASS protein Acb1 family.</text>
</comment>